<sequence length="314" mass="35623" precursor="true">MSWLLVRSVTTAAMLSLVVLSQTRAQEVKAPAVAATVNGAAISTAQLERELALVVKDRQLTPAQREAIQKEVLAHAIDRRLVLQWLAQSNQAASEQDVDLVQARLLKKLEAESIKLPDYLQAQGQTAAEFREQQRWELTWQRYLDRYLTAANLQKFFEKNRREYDGSELHVAHILLAAPKNADEAAWQELREQAADLRQQISEKKLPFTDAAKQFSKSPTATKGGDIGWIKRREPMPESFSAAAYQLQVGEVSPPVETTFGVHLITCLEVKPGTRTWQEAVDELRPAVIHYLFRWIADKERTTAKIDYTNNWPH</sequence>
<dbReference type="OrthoDB" id="14196at2"/>
<dbReference type="EC" id="5.2.1.8" evidence="4"/>
<dbReference type="AlphaFoldDB" id="A0A517Y983"/>
<dbReference type="Pfam" id="PF13624">
    <property type="entry name" value="SurA_N_3"/>
    <property type="match status" value="1"/>
</dbReference>
<dbReference type="InterPro" id="IPR027304">
    <property type="entry name" value="Trigger_fact/SurA_dom_sf"/>
</dbReference>
<proteinExistence type="predicted"/>
<evidence type="ECO:0000259" key="3">
    <source>
        <dbReference type="PROSITE" id="PS50198"/>
    </source>
</evidence>
<keyword evidence="1" id="KW-0697">Rotamase</keyword>
<dbReference type="SUPFAM" id="SSF109998">
    <property type="entry name" value="Triger factor/SurA peptide-binding domain-like"/>
    <property type="match status" value="1"/>
</dbReference>
<gene>
    <name evidence="4" type="primary">prsA</name>
    <name evidence="4" type="ORF">ETAA8_18680</name>
</gene>
<evidence type="ECO:0000313" key="5">
    <source>
        <dbReference type="Proteomes" id="UP000315017"/>
    </source>
</evidence>
<evidence type="ECO:0000256" key="1">
    <source>
        <dbReference type="PROSITE-ProRule" id="PRU00278"/>
    </source>
</evidence>
<name>A0A517Y983_9BACT</name>
<reference evidence="4 5" key="1">
    <citation type="submission" date="2019-02" db="EMBL/GenBank/DDBJ databases">
        <title>Deep-cultivation of Planctomycetes and their phenomic and genomic characterization uncovers novel biology.</title>
        <authorList>
            <person name="Wiegand S."/>
            <person name="Jogler M."/>
            <person name="Boedeker C."/>
            <person name="Pinto D."/>
            <person name="Vollmers J."/>
            <person name="Rivas-Marin E."/>
            <person name="Kohn T."/>
            <person name="Peeters S.H."/>
            <person name="Heuer A."/>
            <person name="Rast P."/>
            <person name="Oberbeckmann S."/>
            <person name="Bunk B."/>
            <person name="Jeske O."/>
            <person name="Meyerdierks A."/>
            <person name="Storesund J.E."/>
            <person name="Kallscheuer N."/>
            <person name="Luecker S."/>
            <person name="Lage O.M."/>
            <person name="Pohl T."/>
            <person name="Merkel B.J."/>
            <person name="Hornburger P."/>
            <person name="Mueller R.-W."/>
            <person name="Bruemmer F."/>
            <person name="Labrenz M."/>
            <person name="Spormann A.M."/>
            <person name="Op den Camp H."/>
            <person name="Overmann J."/>
            <person name="Amann R."/>
            <person name="Jetten M.S.M."/>
            <person name="Mascher T."/>
            <person name="Medema M.H."/>
            <person name="Devos D.P."/>
            <person name="Kaster A.-K."/>
            <person name="Ovreas L."/>
            <person name="Rohde M."/>
            <person name="Galperin M.Y."/>
            <person name="Jogler C."/>
        </authorList>
    </citation>
    <scope>NUCLEOTIDE SEQUENCE [LARGE SCALE GENOMIC DNA]</scope>
    <source>
        <strain evidence="4 5">ETA_A8</strain>
    </source>
</reference>
<accession>A0A517Y983</accession>
<dbReference type="EMBL" id="CP036274">
    <property type="protein sequence ID" value="QDU26786.1"/>
    <property type="molecule type" value="Genomic_DNA"/>
</dbReference>
<dbReference type="KEGG" id="aagg:ETAA8_18680"/>
<protein>
    <submittedName>
        <fullName evidence="4">Foldase protein PrsA</fullName>
        <ecNumber evidence="4">5.2.1.8</ecNumber>
    </submittedName>
</protein>
<evidence type="ECO:0000313" key="4">
    <source>
        <dbReference type="EMBL" id="QDU26786.1"/>
    </source>
</evidence>
<dbReference type="PANTHER" id="PTHR47245">
    <property type="entry name" value="PEPTIDYLPROLYL ISOMERASE"/>
    <property type="match status" value="1"/>
</dbReference>
<keyword evidence="1 4" id="KW-0413">Isomerase</keyword>
<dbReference type="SUPFAM" id="SSF54534">
    <property type="entry name" value="FKBP-like"/>
    <property type="match status" value="1"/>
</dbReference>
<dbReference type="Gene3D" id="1.10.4030.10">
    <property type="entry name" value="Porin chaperone SurA, peptide-binding domain"/>
    <property type="match status" value="1"/>
</dbReference>
<feature type="domain" description="PpiC" evidence="3">
    <location>
        <begin position="166"/>
        <end position="269"/>
    </location>
</feature>
<keyword evidence="2" id="KW-0732">Signal</keyword>
<dbReference type="GO" id="GO:0003755">
    <property type="term" value="F:peptidyl-prolyl cis-trans isomerase activity"/>
    <property type="evidence" value="ECO:0007669"/>
    <property type="project" value="UniProtKB-KW"/>
</dbReference>
<dbReference type="InterPro" id="IPR000297">
    <property type="entry name" value="PPIase_PpiC"/>
</dbReference>
<dbReference type="PANTHER" id="PTHR47245:SF2">
    <property type="entry name" value="PEPTIDYL-PROLYL CIS-TRANS ISOMERASE HP_0175-RELATED"/>
    <property type="match status" value="1"/>
</dbReference>
<dbReference type="Proteomes" id="UP000315017">
    <property type="component" value="Chromosome"/>
</dbReference>
<evidence type="ECO:0000256" key="2">
    <source>
        <dbReference type="SAM" id="SignalP"/>
    </source>
</evidence>
<dbReference type="InterPro" id="IPR050245">
    <property type="entry name" value="PrsA_foldase"/>
</dbReference>
<keyword evidence="5" id="KW-1185">Reference proteome</keyword>
<dbReference type="Pfam" id="PF00639">
    <property type="entry name" value="Rotamase"/>
    <property type="match status" value="1"/>
</dbReference>
<organism evidence="4 5">
    <name type="scientific">Anatilimnocola aggregata</name>
    <dbReference type="NCBI Taxonomy" id="2528021"/>
    <lineage>
        <taxon>Bacteria</taxon>
        <taxon>Pseudomonadati</taxon>
        <taxon>Planctomycetota</taxon>
        <taxon>Planctomycetia</taxon>
        <taxon>Pirellulales</taxon>
        <taxon>Pirellulaceae</taxon>
        <taxon>Anatilimnocola</taxon>
    </lineage>
</organism>
<dbReference type="PROSITE" id="PS50198">
    <property type="entry name" value="PPIC_PPIASE_2"/>
    <property type="match status" value="1"/>
</dbReference>
<feature type="chain" id="PRO_5021756198" evidence="2">
    <location>
        <begin position="26"/>
        <end position="314"/>
    </location>
</feature>
<feature type="signal peptide" evidence="2">
    <location>
        <begin position="1"/>
        <end position="25"/>
    </location>
</feature>
<dbReference type="RefSeq" id="WP_145087612.1">
    <property type="nucleotide sequence ID" value="NZ_CP036274.1"/>
</dbReference>
<dbReference type="InterPro" id="IPR046357">
    <property type="entry name" value="PPIase_dom_sf"/>
</dbReference>
<dbReference type="Gene3D" id="3.10.50.40">
    <property type="match status" value="1"/>
</dbReference>